<name>A0A2P5F198_TREOI</name>
<reference evidence="3" key="1">
    <citation type="submission" date="2016-06" db="EMBL/GenBank/DDBJ databases">
        <title>Parallel loss of symbiosis genes in relatives of nitrogen-fixing non-legume Parasponia.</title>
        <authorList>
            <person name="Van Velzen R."/>
            <person name="Holmer R."/>
            <person name="Bu F."/>
            <person name="Rutten L."/>
            <person name="Van Zeijl A."/>
            <person name="Liu W."/>
            <person name="Santuari L."/>
            <person name="Cao Q."/>
            <person name="Sharma T."/>
            <person name="Shen D."/>
            <person name="Roswanjaya Y."/>
            <person name="Wardhani T."/>
            <person name="Kalhor M.S."/>
            <person name="Jansen J."/>
            <person name="Van den Hoogen J."/>
            <person name="Gungor B."/>
            <person name="Hartog M."/>
            <person name="Hontelez J."/>
            <person name="Verver J."/>
            <person name="Yang W.-C."/>
            <person name="Schijlen E."/>
            <person name="Repin R."/>
            <person name="Schilthuizen M."/>
            <person name="Schranz E."/>
            <person name="Heidstra R."/>
            <person name="Miyata K."/>
            <person name="Fedorova E."/>
            <person name="Kohlen W."/>
            <person name="Bisseling T."/>
            <person name="Smit S."/>
            <person name="Geurts R."/>
        </authorList>
    </citation>
    <scope>NUCLEOTIDE SEQUENCE [LARGE SCALE GENOMIC DNA]</scope>
    <source>
        <strain evidence="3">cv. RG33-2</strain>
    </source>
</reference>
<accession>A0A2P5F198</accession>
<dbReference type="EMBL" id="JXTC01000073">
    <property type="protein sequence ID" value="PON91567.1"/>
    <property type="molecule type" value="Genomic_DNA"/>
</dbReference>
<evidence type="ECO:0000313" key="2">
    <source>
        <dbReference type="EMBL" id="PON91567.1"/>
    </source>
</evidence>
<keyword evidence="3" id="KW-1185">Reference proteome</keyword>
<dbReference type="Proteomes" id="UP000237000">
    <property type="component" value="Unassembled WGS sequence"/>
</dbReference>
<organism evidence="2 3">
    <name type="scientific">Trema orientale</name>
    <name type="common">Charcoal tree</name>
    <name type="synonym">Celtis orientalis</name>
    <dbReference type="NCBI Taxonomy" id="63057"/>
    <lineage>
        <taxon>Eukaryota</taxon>
        <taxon>Viridiplantae</taxon>
        <taxon>Streptophyta</taxon>
        <taxon>Embryophyta</taxon>
        <taxon>Tracheophyta</taxon>
        <taxon>Spermatophyta</taxon>
        <taxon>Magnoliopsida</taxon>
        <taxon>eudicotyledons</taxon>
        <taxon>Gunneridae</taxon>
        <taxon>Pentapetalae</taxon>
        <taxon>rosids</taxon>
        <taxon>fabids</taxon>
        <taxon>Rosales</taxon>
        <taxon>Cannabaceae</taxon>
        <taxon>Trema</taxon>
    </lineage>
</organism>
<dbReference type="InParanoid" id="A0A2P5F198"/>
<sequence>MRIGIVQDCRDGSAEEDDGPKKKKKKTSAAGAEAEEGVETAAFWVVAEAESAEAEEHGDCDGDIGVESEGCCGDWGYRDGEDEKNWGVERTWADDGDGGASWGDPWRLGLAHQADLDRVLCFEVMTSCS</sequence>
<comment type="caution">
    <text evidence="2">The sequence shown here is derived from an EMBL/GenBank/DDBJ whole genome shotgun (WGS) entry which is preliminary data.</text>
</comment>
<evidence type="ECO:0000256" key="1">
    <source>
        <dbReference type="SAM" id="MobiDB-lite"/>
    </source>
</evidence>
<gene>
    <name evidence="2" type="ORF">TorRG33x02_126060</name>
</gene>
<feature type="region of interest" description="Disordered" evidence="1">
    <location>
        <begin position="1"/>
        <end position="38"/>
    </location>
</feature>
<feature type="non-terminal residue" evidence="2">
    <location>
        <position position="129"/>
    </location>
</feature>
<dbReference type="OrthoDB" id="10439440at2759"/>
<dbReference type="AlphaFoldDB" id="A0A2P5F198"/>
<evidence type="ECO:0000313" key="3">
    <source>
        <dbReference type="Proteomes" id="UP000237000"/>
    </source>
</evidence>
<protein>
    <submittedName>
        <fullName evidence="2">Uncharacterized protein</fullName>
    </submittedName>
</protein>
<proteinExistence type="predicted"/>